<dbReference type="Proteomes" id="UP000244335">
    <property type="component" value="Unassembled WGS sequence"/>
</dbReference>
<reference evidence="2 3" key="1">
    <citation type="submission" date="2018-04" db="EMBL/GenBank/DDBJ databases">
        <authorList>
            <person name="Hagen T."/>
        </authorList>
    </citation>
    <scope>NUCLEOTIDE SEQUENCE [LARGE SCALE GENOMIC DNA]</scope>
    <source>
        <strain evidence="2 3">TPD7009</strain>
    </source>
</reference>
<accession>A0AA92HAT0</accession>
<evidence type="ECO:0000313" key="3">
    <source>
        <dbReference type="Proteomes" id="UP000244335"/>
    </source>
</evidence>
<proteinExistence type="predicted"/>
<keyword evidence="1" id="KW-1133">Transmembrane helix</keyword>
<name>A0AA92HAT0_RHIRH</name>
<dbReference type="EMBL" id="QDFR01000001">
    <property type="protein sequence ID" value="PVE56827.1"/>
    <property type="molecule type" value="Genomic_DNA"/>
</dbReference>
<evidence type="ECO:0000313" key="2">
    <source>
        <dbReference type="EMBL" id="PVE56827.1"/>
    </source>
</evidence>
<evidence type="ECO:0000256" key="1">
    <source>
        <dbReference type="SAM" id="Phobius"/>
    </source>
</evidence>
<organism evidence="2 3">
    <name type="scientific">Rhizobium rhizogenes</name>
    <name type="common">Agrobacterium rhizogenes</name>
    <dbReference type="NCBI Taxonomy" id="359"/>
    <lineage>
        <taxon>Bacteria</taxon>
        <taxon>Pseudomonadati</taxon>
        <taxon>Pseudomonadota</taxon>
        <taxon>Alphaproteobacteria</taxon>
        <taxon>Hyphomicrobiales</taxon>
        <taxon>Rhizobiaceae</taxon>
        <taxon>Rhizobium/Agrobacterium group</taxon>
        <taxon>Rhizobium</taxon>
    </lineage>
</organism>
<keyword evidence="1" id="KW-0472">Membrane</keyword>
<evidence type="ECO:0008006" key="4">
    <source>
        <dbReference type="Google" id="ProtNLM"/>
    </source>
</evidence>
<keyword evidence="1" id="KW-0812">Transmembrane</keyword>
<sequence length="103" mass="10986">MLTNDRNLADRLKIQKMLFSLWMALAAIMVILTMAAGLATSSDASEAVDPMTTSAIASAPISKASDRIFVTGLVVLGFGTMAVGGVLLTLSSIRESRLRRNRD</sequence>
<feature type="transmembrane region" description="Helical" evidence="1">
    <location>
        <begin position="68"/>
        <end position="90"/>
    </location>
</feature>
<dbReference type="AlphaFoldDB" id="A0AA92HAT0"/>
<protein>
    <recommendedName>
        <fullName evidence="4">Transmembrane protein</fullName>
    </recommendedName>
</protein>
<gene>
    <name evidence="2" type="ORF">DC430_03435</name>
</gene>
<comment type="caution">
    <text evidence="2">The sequence shown here is derived from an EMBL/GenBank/DDBJ whole genome shotgun (WGS) entry which is preliminary data.</text>
</comment>
<feature type="transmembrane region" description="Helical" evidence="1">
    <location>
        <begin position="21"/>
        <end position="41"/>
    </location>
</feature>